<evidence type="ECO:0000313" key="3">
    <source>
        <dbReference type="Proteomes" id="UP001556367"/>
    </source>
</evidence>
<comment type="caution">
    <text evidence="2">The sequence shown here is derived from an EMBL/GenBank/DDBJ whole genome shotgun (WGS) entry which is preliminary data.</text>
</comment>
<sequence>MKTADGICLRVRYSHHMDATKIAESQPIRHPNSFSFAEANDSSHVPVDLQLQGRKVNTHLTWGVPTSSISSTSSSKTRSSIAPPPSSATSGSDSAHISMTFQHDRTPDYDFYGEDIEPRATSSSNSDYWATHVPQTQAQLAQAAPASFAQAGTSHVAQTAAFYDPRQQVPAPEKSHLNSEGETSMYSAKAEDLDSVQLPAMSPKIAAPVPVAFSARSKLALYNLLTMRSSSPTFLNNQGASSSSPTLNVYCAPPEGPIETTHADPAGMIPQMVPHMNYSPSNLSLQPVPAFQSYSGHNFTNESIGASSYDQKGSYQTASTEIHSTYSHAVYHQGGSQQNLSMGYHSQHHQAIDVYGFYPPSTNPPPTPETIEAALYQTAAHVPSAHDELLPQEGGFPGVPLHDDSCTYPFSATGSHTPAPHLSDSPVGALGLIWDHPIPPEECIARLQRPVSPSFAEALMHPTLMAWAYES</sequence>
<evidence type="ECO:0000313" key="2">
    <source>
        <dbReference type="EMBL" id="KAL0955614.1"/>
    </source>
</evidence>
<gene>
    <name evidence="2" type="ORF">HGRIS_001849</name>
</gene>
<reference evidence="3" key="1">
    <citation type="submission" date="2024-06" db="EMBL/GenBank/DDBJ databases">
        <title>Multi-omics analyses provide insights into the biosynthesis of the anticancer antibiotic pleurotin in Hohenbuehelia grisea.</title>
        <authorList>
            <person name="Weaver J.A."/>
            <person name="Alberti F."/>
        </authorList>
    </citation>
    <scope>NUCLEOTIDE SEQUENCE [LARGE SCALE GENOMIC DNA]</scope>
    <source>
        <strain evidence="3">T-177</strain>
    </source>
</reference>
<keyword evidence="3" id="KW-1185">Reference proteome</keyword>
<organism evidence="2 3">
    <name type="scientific">Hohenbuehelia grisea</name>
    <dbReference type="NCBI Taxonomy" id="104357"/>
    <lineage>
        <taxon>Eukaryota</taxon>
        <taxon>Fungi</taxon>
        <taxon>Dikarya</taxon>
        <taxon>Basidiomycota</taxon>
        <taxon>Agaricomycotina</taxon>
        <taxon>Agaricomycetes</taxon>
        <taxon>Agaricomycetidae</taxon>
        <taxon>Agaricales</taxon>
        <taxon>Pleurotineae</taxon>
        <taxon>Pleurotaceae</taxon>
        <taxon>Hohenbuehelia</taxon>
    </lineage>
</organism>
<name>A0ABR3JJ27_9AGAR</name>
<accession>A0ABR3JJ27</accession>
<dbReference type="EMBL" id="JASNQZ010000006">
    <property type="protein sequence ID" value="KAL0955614.1"/>
    <property type="molecule type" value="Genomic_DNA"/>
</dbReference>
<evidence type="ECO:0000256" key="1">
    <source>
        <dbReference type="SAM" id="MobiDB-lite"/>
    </source>
</evidence>
<dbReference type="Proteomes" id="UP001556367">
    <property type="component" value="Unassembled WGS sequence"/>
</dbReference>
<proteinExistence type="predicted"/>
<feature type="region of interest" description="Disordered" evidence="1">
    <location>
        <begin position="62"/>
        <end position="94"/>
    </location>
</feature>
<protein>
    <submittedName>
        <fullName evidence="2">Uncharacterized protein</fullName>
    </submittedName>
</protein>
<feature type="compositionally biased region" description="Low complexity" evidence="1">
    <location>
        <begin position="66"/>
        <end position="94"/>
    </location>
</feature>